<dbReference type="Proteomes" id="UP000035762">
    <property type="component" value="Unassembled WGS sequence"/>
</dbReference>
<dbReference type="Pfam" id="PF05193">
    <property type="entry name" value="Peptidase_M16_C"/>
    <property type="match status" value="1"/>
</dbReference>
<dbReference type="PANTHER" id="PTHR11851">
    <property type="entry name" value="METALLOPROTEASE"/>
    <property type="match status" value="1"/>
</dbReference>
<dbReference type="GO" id="GO:0046872">
    <property type="term" value="F:metal ion binding"/>
    <property type="evidence" value="ECO:0007669"/>
    <property type="project" value="InterPro"/>
</dbReference>
<dbReference type="InterPro" id="IPR011765">
    <property type="entry name" value="Pept_M16_N"/>
</dbReference>
<accession>A0A090MPR7</accession>
<dbReference type="STRING" id="1035.BN961_02766"/>
<evidence type="ECO:0000313" key="5">
    <source>
        <dbReference type="Proteomes" id="UP000035762"/>
    </source>
</evidence>
<evidence type="ECO:0000256" key="1">
    <source>
        <dbReference type="SAM" id="SignalP"/>
    </source>
</evidence>
<dbReference type="InterPro" id="IPR011249">
    <property type="entry name" value="Metalloenz_LuxS/M16"/>
</dbReference>
<sequence length="450" mass="48928">MRIALKHIARTLALGAALLAFGHAPAQAAAKIQRVISPGGIEAWLVQDATVPLVAMQFAFRGGSAQDPADKPGVAQLMADNLDEGAGDLDSNAYHERLERHAIQMNFTVTRDYIRGSLRMLKDNRDEAFDLLRLALTAPRFDAEPLERVRAQTMSILRRESVTPGSIASNKFFAAGFPNHPYAHSPRGTLTSIPAIGADDLRAYRKKMFARDGLTVAVVGDIDADALGKLLDATFGTLPAKGDLASVPDVTLATGDSRVFVPLDVPQTNILFGGPSIKRDDPDFMAAYIVNHIIGGGSLSSRLYHEVREKRGLVYSVSTSLWWMDKTSIFLGSTATRADRANETVDRISAELKRIADEGPTQQELDEAKSYLKGSQMVALDSSTKFAGALLQYQLDKLGIDYLDRRPAIIDAVTLDDAKRVAKKIWSHQLLTVSVGRPPAEASTPRPIKN</sequence>
<dbReference type="RefSeq" id="WP_197083267.1">
    <property type="nucleotide sequence ID" value="NZ_CCAZ020000002.1"/>
</dbReference>
<comment type="caution">
    <text evidence="4">The sequence shown here is derived from an EMBL/GenBank/DDBJ whole genome shotgun (WGS) entry which is preliminary data.</text>
</comment>
<feature type="chain" id="PRO_5001860259" evidence="1">
    <location>
        <begin position="29"/>
        <end position="450"/>
    </location>
</feature>
<name>A0A090MPR7_AFIFE</name>
<proteinExistence type="predicted"/>
<dbReference type="PANTHER" id="PTHR11851:SF224">
    <property type="entry name" value="PROCESSING PROTEASE"/>
    <property type="match status" value="1"/>
</dbReference>
<dbReference type="EMBL" id="CCAZ020000002">
    <property type="protein sequence ID" value="CEG09341.1"/>
    <property type="molecule type" value="Genomic_DNA"/>
</dbReference>
<dbReference type="InterPro" id="IPR050361">
    <property type="entry name" value="MPP/UQCRC_Complex"/>
</dbReference>
<feature type="domain" description="Peptidase M16 C-terminal" evidence="3">
    <location>
        <begin position="196"/>
        <end position="371"/>
    </location>
</feature>
<evidence type="ECO:0000313" key="4">
    <source>
        <dbReference type="EMBL" id="CEG09341.1"/>
    </source>
</evidence>
<protein>
    <submittedName>
        <fullName evidence="4">Peptidase M16 inactive domain protein</fullName>
    </submittedName>
</protein>
<evidence type="ECO:0000259" key="2">
    <source>
        <dbReference type="Pfam" id="PF00675"/>
    </source>
</evidence>
<keyword evidence="1" id="KW-0732">Signal</keyword>
<feature type="domain" description="Peptidase M16 N-terminal" evidence="2">
    <location>
        <begin position="47"/>
        <end position="153"/>
    </location>
</feature>
<dbReference type="InterPro" id="IPR007863">
    <property type="entry name" value="Peptidase_M16_C"/>
</dbReference>
<organism evidence="4 5">
    <name type="scientific">Afipia felis</name>
    <name type="common">Cat scratch disease bacillus</name>
    <dbReference type="NCBI Taxonomy" id="1035"/>
    <lineage>
        <taxon>Bacteria</taxon>
        <taxon>Pseudomonadati</taxon>
        <taxon>Pseudomonadota</taxon>
        <taxon>Alphaproteobacteria</taxon>
        <taxon>Hyphomicrobiales</taxon>
        <taxon>Nitrobacteraceae</taxon>
        <taxon>Afipia</taxon>
    </lineage>
</organism>
<gene>
    <name evidence="4" type="ORF">BN961_02766</name>
</gene>
<dbReference type="Gene3D" id="3.30.830.10">
    <property type="entry name" value="Metalloenzyme, LuxS/M16 peptidase-like"/>
    <property type="match status" value="2"/>
</dbReference>
<dbReference type="Pfam" id="PF00675">
    <property type="entry name" value="Peptidase_M16"/>
    <property type="match status" value="1"/>
</dbReference>
<evidence type="ECO:0000259" key="3">
    <source>
        <dbReference type="Pfam" id="PF05193"/>
    </source>
</evidence>
<dbReference type="AlphaFoldDB" id="A0A090MPR7"/>
<feature type="signal peptide" evidence="1">
    <location>
        <begin position="1"/>
        <end position="28"/>
    </location>
</feature>
<keyword evidence="5" id="KW-1185">Reference proteome</keyword>
<dbReference type="SUPFAM" id="SSF63411">
    <property type="entry name" value="LuxS/MPP-like metallohydrolase"/>
    <property type="match status" value="2"/>
</dbReference>
<reference evidence="4 5" key="1">
    <citation type="journal article" date="2014" name="Genome Announc.">
        <title>Genome Sequence of Afipia felis Strain 76713, Isolated in Hospital Water Using an Amoeba Co-Culture Procedure.</title>
        <authorList>
            <person name="Benamar S."/>
            <person name="La Scola B."/>
            <person name="Croce O."/>
        </authorList>
    </citation>
    <scope>NUCLEOTIDE SEQUENCE [LARGE SCALE GENOMIC DNA]</scope>
    <source>
        <strain evidence="4 5">76713</strain>
    </source>
</reference>